<feature type="compositionally biased region" description="Low complexity" evidence="1">
    <location>
        <begin position="48"/>
        <end position="119"/>
    </location>
</feature>
<accession>A0ABS1W7S0</accession>
<dbReference type="Proteomes" id="UP000809910">
    <property type="component" value="Unassembled WGS sequence"/>
</dbReference>
<feature type="signal peptide" evidence="2">
    <location>
        <begin position="1"/>
        <end position="20"/>
    </location>
</feature>
<sequence>MKKTMLWGALCTLICTQIHAEATQQAVQAQTPGATNSPATTNQTPAVNQNTPATQTNQTNQSNQPTQQVQTTNQQPAQNTQQNQTSQPQTTQPVQTNTQQPAQNAEPQTTQQVPVEQQQVSQPINCDYKISAETKTIDQALVLTWSEKAATQAFDFEPASLDAQLQKLQACFTDQGWQGFNTALQKSGNIDAIKSQNLTVSSQLDGQAQVTEATANEWKITLPLQVVYQNNKEKVTQLLIVNLTIGRKMSGDLGITQMIATPRTSVTMQQSNDANATTNPNSTSTTPNTVNTGAPPANTGTEVNPTNTNTNPTNSNSGTTTPGNTTTPTTPANSGTSPSSINNGSNQQNPGSGTTATPGTTN</sequence>
<keyword evidence="2" id="KW-0732">Signal</keyword>
<dbReference type="RefSeq" id="WP_203109978.1">
    <property type="nucleotide sequence ID" value="NZ_JADOBG010000012.1"/>
</dbReference>
<reference evidence="3 4" key="1">
    <citation type="submission" date="2020-12" db="EMBL/GenBank/DDBJ databases">
        <title>WGS of Legionella: environmental sample.</title>
        <authorList>
            <person name="Cristino S."/>
            <person name="Girolamini L."/>
            <person name="Salaris S."/>
            <person name="Pascale M.R."/>
            <person name="Mazzotta M."/>
            <person name="Orsini M."/>
            <person name="Grottola A."/>
        </authorList>
    </citation>
    <scope>NUCLEOTIDE SEQUENCE [LARGE SCALE GENOMIC DNA]</scope>
    <source>
        <strain evidence="3 4">30cs62</strain>
    </source>
</reference>
<feature type="compositionally biased region" description="Low complexity" evidence="1">
    <location>
        <begin position="274"/>
        <end position="362"/>
    </location>
</feature>
<keyword evidence="4" id="KW-1185">Reference proteome</keyword>
<evidence type="ECO:0000256" key="1">
    <source>
        <dbReference type="SAM" id="MobiDB-lite"/>
    </source>
</evidence>
<feature type="compositionally biased region" description="Polar residues" evidence="1">
    <location>
        <begin position="36"/>
        <end position="47"/>
    </location>
</feature>
<dbReference type="CDD" id="cd16385">
    <property type="entry name" value="IcmL"/>
    <property type="match status" value="1"/>
</dbReference>
<organism evidence="3 4">
    <name type="scientific">Legionella bononiensis</name>
    <dbReference type="NCBI Taxonomy" id="2793102"/>
    <lineage>
        <taxon>Bacteria</taxon>
        <taxon>Pseudomonadati</taxon>
        <taxon>Pseudomonadota</taxon>
        <taxon>Gammaproteobacteria</taxon>
        <taxon>Legionellales</taxon>
        <taxon>Legionellaceae</taxon>
        <taxon>Legionella</taxon>
    </lineage>
</organism>
<comment type="caution">
    <text evidence="3">The sequence shown here is derived from an EMBL/GenBank/DDBJ whole genome shotgun (WGS) entry which is preliminary data.</text>
</comment>
<protein>
    <submittedName>
        <fullName evidence="3">DotI/IcmL/TraM family protein</fullName>
    </submittedName>
</protein>
<feature type="region of interest" description="Disordered" evidence="1">
    <location>
        <begin position="268"/>
        <end position="362"/>
    </location>
</feature>
<gene>
    <name evidence="3" type="ORF">I5282_02285</name>
</gene>
<dbReference type="InterPro" id="IPR021055">
    <property type="entry name" value="T4BSS_IcmL/DotI"/>
</dbReference>
<dbReference type="EMBL" id="JADWVN010000004">
    <property type="protein sequence ID" value="MBL7525400.1"/>
    <property type="molecule type" value="Genomic_DNA"/>
</dbReference>
<evidence type="ECO:0000313" key="4">
    <source>
        <dbReference type="Proteomes" id="UP000809910"/>
    </source>
</evidence>
<evidence type="ECO:0000256" key="2">
    <source>
        <dbReference type="SAM" id="SignalP"/>
    </source>
</evidence>
<feature type="region of interest" description="Disordered" evidence="1">
    <location>
        <begin position="29"/>
        <end position="119"/>
    </location>
</feature>
<proteinExistence type="predicted"/>
<dbReference type="Pfam" id="PF11393">
    <property type="entry name" value="T4BSS_DotI_IcmL"/>
    <property type="match status" value="1"/>
</dbReference>
<feature type="chain" id="PRO_5046502390" evidence="2">
    <location>
        <begin position="21"/>
        <end position="362"/>
    </location>
</feature>
<name>A0ABS1W7S0_9GAMM</name>
<evidence type="ECO:0000313" key="3">
    <source>
        <dbReference type="EMBL" id="MBL7525400.1"/>
    </source>
</evidence>